<organism evidence="2 3">
    <name type="scientific">Nocardia mexicana</name>
    <dbReference type="NCBI Taxonomy" id="279262"/>
    <lineage>
        <taxon>Bacteria</taxon>
        <taxon>Bacillati</taxon>
        <taxon>Actinomycetota</taxon>
        <taxon>Actinomycetes</taxon>
        <taxon>Mycobacteriales</taxon>
        <taxon>Nocardiaceae</taxon>
        <taxon>Nocardia</taxon>
    </lineage>
</organism>
<keyword evidence="1" id="KW-0812">Transmembrane</keyword>
<dbReference type="EMBL" id="QQAZ01000001">
    <property type="protein sequence ID" value="RDI55886.1"/>
    <property type="molecule type" value="Genomic_DNA"/>
</dbReference>
<protein>
    <submittedName>
        <fullName evidence="2">Uncharacterized protein</fullName>
    </submittedName>
</protein>
<keyword evidence="3" id="KW-1185">Reference proteome</keyword>
<gene>
    <name evidence="2" type="ORF">DFR68_101722</name>
</gene>
<sequence>MVPVTNRYAYTYTVPMFDPLSLAVGAGLLAVGWVCGRITRGRRSATSSARCGCGHDLALHDRESGNCHAEIFRKTGHGLRAWVGCNCRRYTGPTPLEDVFAPPLLPPTS</sequence>
<accession>A0A370HGI3</accession>
<dbReference type="AlphaFoldDB" id="A0A370HGI3"/>
<reference evidence="2 3" key="1">
    <citation type="submission" date="2018-07" db="EMBL/GenBank/DDBJ databases">
        <title>Genomic Encyclopedia of Type Strains, Phase IV (KMG-IV): sequencing the most valuable type-strain genomes for metagenomic binning, comparative biology and taxonomic classification.</title>
        <authorList>
            <person name="Goeker M."/>
        </authorList>
    </citation>
    <scope>NUCLEOTIDE SEQUENCE [LARGE SCALE GENOMIC DNA]</scope>
    <source>
        <strain evidence="2 3">DSM 44952</strain>
    </source>
</reference>
<dbReference type="Proteomes" id="UP000255355">
    <property type="component" value="Unassembled WGS sequence"/>
</dbReference>
<evidence type="ECO:0000313" key="3">
    <source>
        <dbReference type="Proteomes" id="UP000255355"/>
    </source>
</evidence>
<evidence type="ECO:0000313" key="2">
    <source>
        <dbReference type="EMBL" id="RDI55886.1"/>
    </source>
</evidence>
<feature type="transmembrane region" description="Helical" evidence="1">
    <location>
        <begin position="20"/>
        <end position="39"/>
    </location>
</feature>
<keyword evidence="1" id="KW-0472">Membrane</keyword>
<keyword evidence="1" id="KW-1133">Transmembrane helix</keyword>
<comment type="caution">
    <text evidence="2">The sequence shown here is derived from an EMBL/GenBank/DDBJ whole genome shotgun (WGS) entry which is preliminary data.</text>
</comment>
<name>A0A370HGI3_9NOCA</name>
<proteinExistence type="predicted"/>
<evidence type="ECO:0000256" key="1">
    <source>
        <dbReference type="SAM" id="Phobius"/>
    </source>
</evidence>